<protein>
    <recommendedName>
        <fullName evidence="4">ABC-type quaternary amine transporter</fullName>
        <ecNumber evidence="4">7.6.2.9</ecNumber>
    </recommendedName>
</protein>
<dbReference type="Proteomes" id="UP000325393">
    <property type="component" value="Chromosome"/>
</dbReference>
<dbReference type="EMBL" id="AP014808">
    <property type="protein sequence ID" value="BAQ57291.1"/>
    <property type="molecule type" value="Genomic_DNA"/>
</dbReference>
<evidence type="ECO:0000259" key="5">
    <source>
        <dbReference type="PROSITE" id="PS50893"/>
    </source>
</evidence>
<proteinExistence type="predicted"/>
<name>A0A0D6A3H9_9LACO</name>
<dbReference type="AlphaFoldDB" id="A0A0D6A3H9"/>
<evidence type="ECO:0000256" key="4">
    <source>
        <dbReference type="ARBA" id="ARBA00066388"/>
    </source>
</evidence>
<dbReference type="Proteomes" id="UP000035709">
    <property type="component" value="Chromosome"/>
</dbReference>
<evidence type="ECO:0000313" key="7">
    <source>
        <dbReference type="EMBL" id="QFG51324.1"/>
    </source>
</evidence>
<keyword evidence="8" id="KW-1185">Reference proteome</keyword>
<dbReference type="KEGG" id="lae:LBAT_0902"/>
<dbReference type="PANTHER" id="PTHR43869">
    <property type="entry name" value="GLYCINE BETAINE/PROLINE BETAINE TRANSPORT SYSTEM ATP-BINDING PROTEIN PROV"/>
    <property type="match status" value="1"/>
</dbReference>
<gene>
    <name evidence="7" type="ORF">LA749_04665</name>
    <name evidence="6" type="ORF">LBAT_0902</name>
</gene>
<dbReference type="EMBL" id="CP044496">
    <property type="protein sequence ID" value="QFG51324.1"/>
    <property type="molecule type" value="Genomic_DNA"/>
</dbReference>
<dbReference type="FunFam" id="3.40.50.300:FF:000425">
    <property type="entry name" value="Probable ABC transporter, ATP-binding subunit"/>
    <property type="match status" value="1"/>
</dbReference>
<dbReference type="GeneID" id="78212275"/>
<dbReference type="Gene3D" id="3.40.50.300">
    <property type="entry name" value="P-loop containing nucleotide triphosphate hydrolases"/>
    <property type="match status" value="1"/>
</dbReference>
<keyword evidence="1" id="KW-0813">Transport</keyword>
<evidence type="ECO:0000256" key="3">
    <source>
        <dbReference type="ARBA" id="ARBA00022840"/>
    </source>
</evidence>
<dbReference type="InterPro" id="IPR051921">
    <property type="entry name" value="ABC_osmolyte_uptake_ATP-bind"/>
</dbReference>
<reference evidence="6 8" key="1">
    <citation type="submission" date="2015-03" db="EMBL/GenBank/DDBJ databases">
        <title>Complete genome sequence of Lactobacillus acetotolerans NBRC 13120.</title>
        <authorList>
            <person name="Toh H."/>
            <person name="Morita H."/>
            <person name="Fujita N."/>
        </authorList>
    </citation>
    <scope>NUCLEOTIDE SEQUENCE [LARGE SCALE GENOMIC DNA]</scope>
    <source>
        <strain evidence="6 8">NBRC 13120</strain>
    </source>
</reference>
<keyword evidence="3 6" id="KW-0067">ATP-binding</keyword>
<dbReference type="InterPro" id="IPR027417">
    <property type="entry name" value="P-loop_NTPase"/>
</dbReference>
<dbReference type="GO" id="GO:0005524">
    <property type="term" value="F:ATP binding"/>
    <property type="evidence" value="ECO:0007669"/>
    <property type="project" value="UniProtKB-KW"/>
</dbReference>
<feature type="domain" description="ABC transporter" evidence="5">
    <location>
        <begin position="5"/>
        <end position="239"/>
    </location>
</feature>
<sequence>MKSKLQFKHIYVTYNKVDAVHDLNLEINSGELFVLVGASGCGKTTTLKMVNRLQTPTKGQILYKNQDISKFPLRKMRQNIGYVFQNIALFPNMTILENAAIQLRAKNVSLSKAKPIVTRLMKKVGLDPKTYLNRMPSELSGGQQQRVGTVRALAADPDIILMDEPFSALDPISREKLQDLVLNLYNELHKTIIFVTHDMNEAIRLGTRIGVMEHGHLLQVGTADDIVTHPANKTVAAMFHNQRSANIADMIAGGFYKLVDHPNDQQYIRVDKGISIPQLAEKLKSNPIIFEGKYLITTKDLLSFISEN</sequence>
<reference evidence="7 9" key="2">
    <citation type="submission" date="2019-09" db="EMBL/GenBank/DDBJ databases">
        <title>Genome sequencing of Lactobacillus acetotolerans.</title>
        <authorList>
            <person name="Kim K."/>
        </authorList>
    </citation>
    <scope>NUCLEOTIDE SEQUENCE [LARGE SCALE GENOMIC DNA]</scope>
    <source>
        <strain evidence="7 9">LA749</strain>
    </source>
</reference>
<dbReference type="SUPFAM" id="SSF52540">
    <property type="entry name" value="P-loop containing nucleoside triphosphate hydrolases"/>
    <property type="match status" value="1"/>
</dbReference>
<dbReference type="GO" id="GO:0016887">
    <property type="term" value="F:ATP hydrolysis activity"/>
    <property type="evidence" value="ECO:0007669"/>
    <property type="project" value="InterPro"/>
</dbReference>
<dbReference type="RefSeq" id="WP_056970677.1">
    <property type="nucleotide sequence ID" value="NZ_AP014808.1"/>
</dbReference>
<keyword evidence="2" id="KW-0547">Nucleotide-binding</keyword>
<dbReference type="InterPro" id="IPR003593">
    <property type="entry name" value="AAA+_ATPase"/>
</dbReference>
<dbReference type="PROSITE" id="PS50893">
    <property type="entry name" value="ABC_TRANSPORTER_2"/>
    <property type="match status" value="1"/>
</dbReference>
<dbReference type="EC" id="7.6.2.9" evidence="4"/>
<organism evidence="6 8">
    <name type="scientific">Lactobacillus acetotolerans</name>
    <dbReference type="NCBI Taxonomy" id="1600"/>
    <lineage>
        <taxon>Bacteria</taxon>
        <taxon>Bacillati</taxon>
        <taxon>Bacillota</taxon>
        <taxon>Bacilli</taxon>
        <taxon>Lactobacillales</taxon>
        <taxon>Lactobacillaceae</taxon>
        <taxon>Lactobacillus</taxon>
    </lineage>
</organism>
<dbReference type="InterPro" id="IPR003439">
    <property type="entry name" value="ABC_transporter-like_ATP-bd"/>
</dbReference>
<dbReference type="Pfam" id="PF00005">
    <property type="entry name" value="ABC_tran"/>
    <property type="match status" value="1"/>
</dbReference>
<evidence type="ECO:0000313" key="6">
    <source>
        <dbReference type="EMBL" id="BAQ57291.1"/>
    </source>
</evidence>
<dbReference type="SMART" id="SM00382">
    <property type="entry name" value="AAA"/>
    <property type="match status" value="1"/>
</dbReference>
<dbReference type="STRING" id="1600.LBAT_0902"/>
<accession>A0A0D6A3H9</accession>
<evidence type="ECO:0000256" key="2">
    <source>
        <dbReference type="ARBA" id="ARBA00022741"/>
    </source>
</evidence>
<dbReference type="PATRIC" id="fig|1600.4.peg.924"/>
<evidence type="ECO:0000256" key="1">
    <source>
        <dbReference type="ARBA" id="ARBA00022448"/>
    </source>
</evidence>
<dbReference type="OrthoDB" id="9802264at2"/>
<dbReference type="GO" id="GO:0015418">
    <property type="term" value="F:ABC-type quaternary ammonium compound transporting activity"/>
    <property type="evidence" value="ECO:0007669"/>
    <property type="project" value="UniProtKB-EC"/>
</dbReference>
<evidence type="ECO:0000313" key="9">
    <source>
        <dbReference type="Proteomes" id="UP000325393"/>
    </source>
</evidence>
<dbReference type="PANTHER" id="PTHR43869:SF1">
    <property type="entry name" value="GLYCINE BETAINE_PROLINE BETAINE TRANSPORT SYSTEM ATP-BINDING PROTEIN PROV"/>
    <property type="match status" value="1"/>
</dbReference>
<evidence type="ECO:0000313" key="8">
    <source>
        <dbReference type="Proteomes" id="UP000035709"/>
    </source>
</evidence>